<dbReference type="PANTHER" id="PTHR45657:SF5">
    <property type="entry name" value="PHOSPHATIDYLINOSITOL_PHOSPHATIDYLCHOLINE TRANSFER PROTEIN SFH6"/>
    <property type="match status" value="1"/>
</dbReference>
<dbReference type="InParanoid" id="A0A7N2RAL3"/>
<dbReference type="PANTHER" id="PTHR45657">
    <property type="entry name" value="CRAL-TRIO DOMAIN-CONTAINING PROTEIN YKL091C-RELATED"/>
    <property type="match status" value="1"/>
</dbReference>
<dbReference type="EMBL" id="LRBV02000009">
    <property type="status" value="NOT_ANNOTATED_CDS"/>
    <property type="molecule type" value="Genomic_DNA"/>
</dbReference>
<dbReference type="Proteomes" id="UP000594261">
    <property type="component" value="Chromosome 9"/>
</dbReference>
<proteinExistence type="predicted"/>
<dbReference type="InterPro" id="IPR051026">
    <property type="entry name" value="PI/PC_transfer"/>
</dbReference>
<reference evidence="1 2" key="1">
    <citation type="journal article" date="2016" name="G3 (Bethesda)">
        <title>First Draft Assembly and Annotation of the Genome of a California Endemic Oak Quercus lobata Nee (Fagaceae).</title>
        <authorList>
            <person name="Sork V.L."/>
            <person name="Fitz-Gibbon S.T."/>
            <person name="Puiu D."/>
            <person name="Crepeau M."/>
            <person name="Gugger P.F."/>
            <person name="Sherman R."/>
            <person name="Stevens K."/>
            <person name="Langley C.H."/>
            <person name="Pellegrini M."/>
            <person name="Salzberg S.L."/>
        </authorList>
    </citation>
    <scope>NUCLEOTIDE SEQUENCE [LARGE SCALE GENOMIC DNA]</scope>
    <source>
        <strain evidence="1 2">cv. SW786</strain>
    </source>
</reference>
<dbReference type="AlphaFoldDB" id="A0A7N2RAL3"/>
<dbReference type="Gramene" id="QL09p016463:mrna">
    <property type="protein sequence ID" value="QL09p016463:mrna"/>
    <property type="gene ID" value="QL09p016463"/>
</dbReference>
<reference evidence="1" key="2">
    <citation type="submission" date="2021-01" db="UniProtKB">
        <authorList>
            <consortium name="EnsemblPlants"/>
        </authorList>
    </citation>
    <scope>IDENTIFICATION</scope>
</reference>
<protein>
    <submittedName>
        <fullName evidence="1">Uncharacterized protein</fullName>
    </submittedName>
</protein>
<evidence type="ECO:0000313" key="1">
    <source>
        <dbReference type="EnsemblPlants" id="QL09p016463:mrna"/>
    </source>
</evidence>
<sequence length="181" mass="20910">MGGTGEEEEENDNGIVANPITIIKIMPRLQSFKIWDYPKLKSLLDYSHTASLLKELGIAKSFRLEESYQRGTGHSWPRISHIPNIKLDWKYVQRNDFENSEDDKRTIIASLKKKAINASSKFRQSLKKKRSWKKNGGQINSVSIEDVWDAGELQAVDAFRQALISEDWLPLRHDDCHMLLR</sequence>
<evidence type="ECO:0000313" key="2">
    <source>
        <dbReference type="Proteomes" id="UP000594261"/>
    </source>
</evidence>
<organism evidence="1 2">
    <name type="scientific">Quercus lobata</name>
    <name type="common">Valley oak</name>
    <dbReference type="NCBI Taxonomy" id="97700"/>
    <lineage>
        <taxon>Eukaryota</taxon>
        <taxon>Viridiplantae</taxon>
        <taxon>Streptophyta</taxon>
        <taxon>Embryophyta</taxon>
        <taxon>Tracheophyta</taxon>
        <taxon>Spermatophyta</taxon>
        <taxon>Magnoliopsida</taxon>
        <taxon>eudicotyledons</taxon>
        <taxon>Gunneridae</taxon>
        <taxon>Pentapetalae</taxon>
        <taxon>rosids</taxon>
        <taxon>fabids</taxon>
        <taxon>Fagales</taxon>
        <taxon>Fagaceae</taxon>
        <taxon>Quercus</taxon>
    </lineage>
</organism>
<dbReference type="EnsemblPlants" id="QL09p016463:mrna">
    <property type="protein sequence ID" value="QL09p016463:mrna"/>
    <property type="gene ID" value="QL09p016463"/>
</dbReference>
<accession>A0A7N2RAL3</accession>
<name>A0A7N2RAL3_QUELO</name>
<keyword evidence="2" id="KW-1185">Reference proteome</keyword>